<evidence type="ECO:0000259" key="6">
    <source>
        <dbReference type="PROSITE" id="PS50909"/>
    </source>
</evidence>
<evidence type="ECO:0000256" key="4">
    <source>
        <dbReference type="SAM" id="MobiDB-lite"/>
    </source>
</evidence>
<protein>
    <recommendedName>
        <fullName evidence="9">TOM1-like protein 2</fullName>
    </recommendedName>
</protein>
<reference evidence="7 8" key="1">
    <citation type="submission" date="2024-07" db="EMBL/GenBank/DDBJ databases">
        <title>Chromosome-level genome assembly of the water stick insect Ranatra chinensis (Heteroptera: Nepidae).</title>
        <authorList>
            <person name="Liu X."/>
        </authorList>
    </citation>
    <scope>NUCLEOTIDE SEQUENCE [LARGE SCALE GENOMIC DNA]</scope>
    <source>
        <strain evidence="7">Cailab_2021Rc</strain>
        <tissue evidence="7">Muscle</tissue>
    </source>
</reference>
<dbReference type="InterPro" id="IPR002014">
    <property type="entry name" value="VHS_dom"/>
</dbReference>
<keyword evidence="2" id="KW-0813">Transport</keyword>
<dbReference type="AlphaFoldDB" id="A0ABD0YD25"/>
<evidence type="ECO:0000313" key="8">
    <source>
        <dbReference type="Proteomes" id="UP001558652"/>
    </source>
</evidence>
<dbReference type="InterPro" id="IPR004152">
    <property type="entry name" value="GAT_dom"/>
</dbReference>
<dbReference type="Gene3D" id="1.25.40.90">
    <property type="match status" value="1"/>
</dbReference>
<organism evidence="7 8">
    <name type="scientific">Ranatra chinensis</name>
    <dbReference type="NCBI Taxonomy" id="642074"/>
    <lineage>
        <taxon>Eukaryota</taxon>
        <taxon>Metazoa</taxon>
        <taxon>Ecdysozoa</taxon>
        <taxon>Arthropoda</taxon>
        <taxon>Hexapoda</taxon>
        <taxon>Insecta</taxon>
        <taxon>Pterygota</taxon>
        <taxon>Neoptera</taxon>
        <taxon>Paraneoptera</taxon>
        <taxon>Hemiptera</taxon>
        <taxon>Heteroptera</taxon>
        <taxon>Panheteroptera</taxon>
        <taxon>Nepomorpha</taxon>
        <taxon>Nepidae</taxon>
        <taxon>Ranatrinae</taxon>
        <taxon>Ranatra</taxon>
    </lineage>
</organism>
<gene>
    <name evidence="7" type="ORF">AAG570_013743</name>
</gene>
<dbReference type="Proteomes" id="UP001558652">
    <property type="component" value="Unassembled WGS sequence"/>
</dbReference>
<dbReference type="CDD" id="cd14233">
    <property type="entry name" value="GAT_TOM1_like"/>
    <property type="match status" value="1"/>
</dbReference>
<dbReference type="InterPro" id="IPR008942">
    <property type="entry name" value="ENTH_VHS"/>
</dbReference>
<feature type="region of interest" description="Disordered" evidence="4">
    <location>
        <begin position="165"/>
        <end position="185"/>
    </location>
</feature>
<feature type="region of interest" description="Disordered" evidence="4">
    <location>
        <begin position="375"/>
        <end position="394"/>
    </location>
</feature>
<dbReference type="PROSITE" id="PS50179">
    <property type="entry name" value="VHS"/>
    <property type="match status" value="1"/>
</dbReference>
<dbReference type="SUPFAM" id="SSF89009">
    <property type="entry name" value="GAT-like domain"/>
    <property type="match status" value="1"/>
</dbReference>
<dbReference type="PIRSF" id="PIRSF036948">
    <property type="entry name" value="TOM1"/>
    <property type="match status" value="1"/>
</dbReference>
<dbReference type="SUPFAM" id="SSF48464">
    <property type="entry name" value="ENTH/VHS domain"/>
    <property type="match status" value="1"/>
</dbReference>
<comment type="caution">
    <text evidence="7">The sequence shown here is derived from an EMBL/GenBank/DDBJ whole genome shotgun (WGS) entry which is preliminary data.</text>
</comment>
<sequence length="526" mass="57701">MFRHSDAVISKQATDGSLASENWALNMEICDIINETEDGPKDAIKAIRKRLQQAAGKNYTIVMYTLTVLETCVKNCGKKFHVLVCSKEFISELVKLIGPKNEPPTAVQDKILSLIQSWADAFYQQSEMAGVMQVYQELRLKGIEFPMTDLDSMAPIHTPQKSIKEASVTDSPVCRGPTSDGRASPVAPVAAVGSVPPLSQEQSAKLYRELEIMQINMTVFGEMLNELTPGSEHPADWQLLQELNSTCKEMQERLVELVSKLPSDEVTAELLRINDLLNNLFLRYGRYENNREAGLNIKDGDSARTTAKTPASLIDLSDEVTPAQQITTQMAGLGIGGQLASLNTVDAQSGTLSPQKNEKEDSEFDMFAQSRNLTYESSKAGGSTYESNRKPDQVSGSLAAVAEARAQGTQNTAAATMHKESDFDEMAAWLGDSAGTEESLTSSEFERFLAERAAAAEALPPTTNTQSRPSPKKNNKDSEDAAMFAFYQAHSILTRDALEKNLLPVFVLTSLSLVNFQLSLFIQFIM</sequence>
<accession>A0ABD0YD25</accession>
<evidence type="ECO:0008006" key="9">
    <source>
        <dbReference type="Google" id="ProtNLM"/>
    </source>
</evidence>
<dbReference type="EMBL" id="JBFDAA010000009">
    <property type="protein sequence ID" value="KAL1129213.1"/>
    <property type="molecule type" value="Genomic_DNA"/>
</dbReference>
<dbReference type="SMART" id="SM00288">
    <property type="entry name" value="VHS"/>
    <property type="match status" value="1"/>
</dbReference>
<evidence type="ECO:0000259" key="5">
    <source>
        <dbReference type="PROSITE" id="PS50179"/>
    </source>
</evidence>
<dbReference type="GO" id="GO:0015031">
    <property type="term" value="P:protein transport"/>
    <property type="evidence" value="ECO:0007669"/>
    <property type="project" value="UniProtKB-KW"/>
</dbReference>
<keyword evidence="3" id="KW-0653">Protein transport</keyword>
<proteinExistence type="inferred from homology"/>
<dbReference type="PANTHER" id="PTHR13856">
    <property type="entry name" value="VHS DOMAIN CONTAINING PROTEIN FAMILY"/>
    <property type="match status" value="1"/>
</dbReference>
<keyword evidence="8" id="KW-1185">Reference proteome</keyword>
<dbReference type="Gene3D" id="1.20.58.160">
    <property type="match status" value="1"/>
</dbReference>
<comment type="similarity">
    <text evidence="1">Belongs to the TOM1 family.</text>
</comment>
<dbReference type="Pfam" id="PF03127">
    <property type="entry name" value="GAT"/>
    <property type="match status" value="1"/>
</dbReference>
<evidence type="ECO:0000256" key="2">
    <source>
        <dbReference type="ARBA" id="ARBA00022448"/>
    </source>
</evidence>
<dbReference type="PROSITE" id="PS50909">
    <property type="entry name" value="GAT"/>
    <property type="match status" value="1"/>
</dbReference>
<dbReference type="Pfam" id="PF00790">
    <property type="entry name" value="VHS"/>
    <property type="match status" value="1"/>
</dbReference>
<feature type="compositionally biased region" description="Polar residues" evidence="4">
    <location>
        <begin position="375"/>
        <end position="386"/>
    </location>
</feature>
<feature type="domain" description="VHS" evidence="5">
    <location>
        <begin position="13"/>
        <end position="146"/>
    </location>
</feature>
<evidence type="ECO:0000313" key="7">
    <source>
        <dbReference type="EMBL" id="KAL1129213.1"/>
    </source>
</evidence>
<evidence type="ECO:0000256" key="3">
    <source>
        <dbReference type="ARBA" id="ARBA00022927"/>
    </source>
</evidence>
<evidence type="ECO:0000256" key="1">
    <source>
        <dbReference type="ARBA" id="ARBA00007708"/>
    </source>
</evidence>
<name>A0ABD0YD25_9HEMI</name>
<dbReference type="CDD" id="cd03565">
    <property type="entry name" value="VHS_Tom1_like"/>
    <property type="match status" value="1"/>
</dbReference>
<dbReference type="InterPro" id="IPR014645">
    <property type="entry name" value="TOM1"/>
</dbReference>
<dbReference type="PANTHER" id="PTHR13856:SF137">
    <property type="entry name" value="GH05942P"/>
    <property type="match status" value="1"/>
</dbReference>
<dbReference type="InterPro" id="IPR038425">
    <property type="entry name" value="GAT_sf"/>
</dbReference>
<feature type="region of interest" description="Disordered" evidence="4">
    <location>
        <begin position="456"/>
        <end position="477"/>
    </location>
</feature>
<feature type="domain" description="GAT" evidence="6">
    <location>
        <begin position="201"/>
        <end position="289"/>
    </location>
</feature>